<proteinExistence type="predicted"/>
<feature type="transmembrane region" description="Helical" evidence="1">
    <location>
        <begin position="155"/>
        <end position="176"/>
    </location>
</feature>
<name>A0A212K4S4_9FIRM</name>
<protein>
    <submittedName>
        <fullName evidence="3">Uncharacterized protein</fullName>
    </submittedName>
</protein>
<evidence type="ECO:0000256" key="1">
    <source>
        <dbReference type="SAM" id="Phobius"/>
    </source>
</evidence>
<dbReference type="EMBL" id="FLUN01000001">
    <property type="protein sequence ID" value="SBW06656.1"/>
    <property type="molecule type" value="Genomic_DNA"/>
</dbReference>
<evidence type="ECO:0000313" key="3">
    <source>
        <dbReference type="EMBL" id="SBW06656.1"/>
    </source>
</evidence>
<keyword evidence="1" id="KW-1133">Transmembrane helix</keyword>
<gene>
    <name evidence="3" type="ORF">KL86CLO1_12190</name>
</gene>
<feature type="signal peptide" evidence="2">
    <location>
        <begin position="1"/>
        <end position="23"/>
    </location>
</feature>
<dbReference type="AlphaFoldDB" id="A0A212K4S4"/>
<feature type="chain" id="PRO_5013188405" evidence="2">
    <location>
        <begin position="24"/>
        <end position="183"/>
    </location>
</feature>
<keyword evidence="1" id="KW-0812">Transmembrane</keyword>
<organism evidence="3">
    <name type="scientific">uncultured Eubacteriales bacterium</name>
    <dbReference type="NCBI Taxonomy" id="172733"/>
    <lineage>
        <taxon>Bacteria</taxon>
        <taxon>Bacillati</taxon>
        <taxon>Bacillota</taxon>
        <taxon>Clostridia</taxon>
        <taxon>Eubacteriales</taxon>
        <taxon>environmental samples</taxon>
    </lineage>
</organism>
<reference evidence="3" key="1">
    <citation type="submission" date="2016-04" db="EMBL/GenBank/DDBJ databases">
        <authorList>
            <person name="Evans L.H."/>
            <person name="Alamgir A."/>
            <person name="Owens N."/>
            <person name="Weber N.D."/>
            <person name="Virtaneva K."/>
            <person name="Barbian K."/>
            <person name="Babar A."/>
            <person name="Rosenke K."/>
        </authorList>
    </citation>
    <scope>NUCLEOTIDE SEQUENCE</scope>
    <source>
        <strain evidence="3">86</strain>
    </source>
</reference>
<sequence length="183" mass="20787">MKLRRLACILLLALLILPAPARADVVVPGQKPPRNEQSEAFIKLYADSITAWDTAYDHAFDGVEELVLWRYPNSGQVTGTVDTGWFENGESLSNNFSDCYRDDQGRFWGYIGYIYGRRMSWVCLTDPSNADLPADPIVTEMVNKEVAAMLWRENLVPIFLVASIVTATGVLLYVFWYRKKRAK</sequence>
<keyword evidence="1" id="KW-0472">Membrane</keyword>
<accession>A0A212K4S4</accession>
<keyword evidence="2" id="KW-0732">Signal</keyword>
<evidence type="ECO:0000256" key="2">
    <source>
        <dbReference type="SAM" id="SignalP"/>
    </source>
</evidence>